<dbReference type="EMBL" id="JBHMBW010000049">
    <property type="protein sequence ID" value="MFB9628625.1"/>
    <property type="molecule type" value="Genomic_DNA"/>
</dbReference>
<dbReference type="InterPro" id="IPR011010">
    <property type="entry name" value="DNA_brk_join_enz"/>
</dbReference>
<evidence type="ECO:0000313" key="3">
    <source>
        <dbReference type="EMBL" id="MFB9628625.1"/>
    </source>
</evidence>
<proteinExistence type="predicted"/>
<evidence type="ECO:0000313" key="4">
    <source>
        <dbReference type="Proteomes" id="UP001589532"/>
    </source>
</evidence>
<protein>
    <submittedName>
        <fullName evidence="3">Tyrosine-type recombinase/integrase</fullName>
    </submittedName>
</protein>
<gene>
    <name evidence="3" type="ORF">ACFFSA_36595</name>
</gene>
<dbReference type="RefSeq" id="WP_344990610.1">
    <property type="nucleotide sequence ID" value="NZ_BAAAXV010000005.1"/>
</dbReference>
<dbReference type="Proteomes" id="UP001589532">
    <property type="component" value="Unassembled WGS sequence"/>
</dbReference>
<evidence type="ECO:0000259" key="2">
    <source>
        <dbReference type="PROSITE" id="PS51898"/>
    </source>
</evidence>
<reference evidence="3 4" key="1">
    <citation type="submission" date="2024-09" db="EMBL/GenBank/DDBJ databases">
        <authorList>
            <person name="Sun Q."/>
            <person name="Mori K."/>
        </authorList>
    </citation>
    <scope>NUCLEOTIDE SEQUENCE [LARGE SCALE GENOMIC DNA]</scope>
    <source>
        <strain evidence="3 4">JCM 3143</strain>
    </source>
</reference>
<comment type="caution">
    <text evidence="3">The sequence shown here is derived from an EMBL/GenBank/DDBJ whole genome shotgun (WGS) entry which is preliminary data.</text>
</comment>
<organism evidence="3 4">
    <name type="scientific">Nonomuraea helvata</name>
    <dbReference type="NCBI Taxonomy" id="37484"/>
    <lineage>
        <taxon>Bacteria</taxon>
        <taxon>Bacillati</taxon>
        <taxon>Actinomycetota</taxon>
        <taxon>Actinomycetes</taxon>
        <taxon>Streptosporangiales</taxon>
        <taxon>Streptosporangiaceae</taxon>
        <taxon>Nonomuraea</taxon>
    </lineage>
</organism>
<dbReference type="InterPro" id="IPR002104">
    <property type="entry name" value="Integrase_catalytic"/>
</dbReference>
<dbReference type="SUPFAM" id="SSF56349">
    <property type="entry name" value="DNA breaking-rejoining enzymes"/>
    <property type="match status" value="1"/>
</dbReference>
<keyword evidence="1" id="KW-0233">DNA recombination</keyword>
<dbReference type="PROSITE" id="PS51898">
    <property type="entry name" value="TYR_RECOMBINASE"/>
    <property type="match status" value="1"/>
</dbReference>
<dbReference type="InterPro" id="IPR013762">
    <property type="entry name" value="Integrase-like_cat_sf"/>
</dbReference>
<evidence type="ECO:0000256" key="1">
    <source>
        <dbReference type="ARBA" id="ARBA00023172"/>
    </source>
</evidence>
<name>A0ABV5SAF9_9ACTN</name>
<accession>A0ABV5SAF9</accession>
<dbReference type="Gene3D" id="1.10.443.10">
    <property type="entry name" value="Intergrase catalytic core"/>
    <property type="match status" value="1"/>
</dbReference>
<dbReference type="Pfam" id="PF00589">
    <property type="entry name" value="Phage_integrase"/>
    <property type="match status" value="1"/>
</dbReference>
<sequence>MAEGRTFKRCSCRNSDGKALGQKCPKLRRADGGWSYRHGIWNYQIELPPGPDGKRRGPLRRGGFATQDAAKDGLGQVRDLLALADSGFVFTHPDGNRLHPQHISDQFLWLACLAGLPPVRLHDLRHGAASLMLAAGVEMKVVQETLGHTSSAFTADTYTSVYPQVATAAAEKTAALLFGKQDQAQLGQVISLRS</sequence>
<keyword evidence="4" id="KW-1185">Reference proteome</keyword>
<feature type="domain" description="Tyr recombinase" evidence="2">
    <location>
        <begin position="1"/>
        <end position="171"/>
    </location>
</feature>